<dbReference type="Proteomes" id="UP000182276">
    <property type="component" value="Unassembled WGS sequence"/>
</dbReference>
<dbReference type="FunFam" id="2.70.150.10:FF:000160">
    <property type="entry name" value="Sarcoplasmic/endoplasmic reticulum calcium ATPase 1"/>
    <property type="match status" value="1"/>
</dbReference>
<dbReference type="EMBL" id="FNHO01000016">
    <property type="protein sequence ID" value="SDM97347.1"/>
    <property type="molecule type" value="Genomic_DNA"/>
</dbReference>
<dbReference type="RefSeq" id="WP_043218995.1">
    <property type="nucleotide sequence ID" value="NZ_CP007511.1"/>
</dbReference>
<feature type="transmembrane region" description="Helical" evidence="12">
    <location>
        <begin position="875"/>
        <end position="894"/>
    </location>
</feature>
<keyword evidence="6" id="KW-0067">ATP-binding</keyword>
<evidence type="ECO:0000256" key="6">
    <source>
        <dbReference type="ARBA" id="ARBA00022840"/>
    </source>
</evidence>
<sequence length="917" mass="98456">MKDRSSQDASRAPRTDWHSLPTEEVARRLDTGPSGLSENEARARLQRYGANRLAPPKTRSPLMRLLAQFHNILLYVMLASSVITALLEHWVDAAVLLAAAVINAVIGFIQEGKAEAALDAIRGMLSTQATVIRDGSRRQIDAAELVPGDRVLLASGDRVPADLRLLTVRELRVEEAALTGESLPVEKHIEAVAASAPLGDRYDMAYSGTLVVYGQATGLVVGTGSDTELGQINRLLTDIRQLATPLLRQVDRFGRVLAFVILAVCALTFALGTLWRGHGAEDMFLMVVALAAAAIPEGLPAIMTVTLALGVQRMAQRNAIIRRLPAVETLGSVTVICSDKTGTLTRNEMTVQRVVCAAHRFEVGGVGYAPVGDCTLDGRIIDPDHYPSLALAIRIGVLCNDARLHERDGHWQVDGDPTEGALLVLGGKVGFTQHIADAAWPRLDSIPFESQHRFMASQHRDSDGACWLFVKGAPERLMEMCDHQLGDSGAQPLDADYWRRMATDIAARGLRLLALACKRAEPASGHLQASDMHGGFGLVALVGIIDPPREEAIAAVNECHRAGIQVKMITGDHAETARAIGAQLDIGHGSAAITGAEVALMEDAELRRVVRDVDVFARASPEHKLRLVEALQASGEVVAMTGDGVNDAPALKRADVGVAMGLKGTEAAKEAAAMVLTDDNFATIAAAVREGRAVYDNLKKFVLFSLPTNGGEALVVIAAILFELALPMTPAQVLWVNLVTSSTLGLALAFEPAERGIMTRPPRPPSEPLLSGFFAWRVVMVSLLMMIGALGVFLWEMQRSGDVQTARTLAVNAVVMAEIFYLVSSRSIFASVLNRRGLTANPYVLLSIAACLPLQLAFTHAPAMQALFGSVDLTLLQWLQALAAGLLVLLVAELEKLVIRRTSLGRRLGQRPNAADR</sequence>
<name>A0A8D3XZK6_9GAMM</name>
<evidence type="ECO:0000256" key="2">
    <source>
        <dbReference type="ARBA" id="ARBA00005675"/>
    </source>
</evidence>
<evidence type="ECO:0000256" key="10">
    <source>
        <dbReference type="ARBA" id="ARBA00023136"/>
    </source>
</evidence>
<evidence type="ECO:0000259" key="13">
    <source>
        <dbReference type="SMART" id="SM00831"/>
    </source>
</evidence>
<accession>A0A8D3XZK6</accession>
<feature type="transmembrane region" description="Helical" evidence="12">
    <location>
        <begin position="93"/>
        <end position="109"/>
    </location>
</feature>
<dbReference type="InterPro" id="IPR006068">
    <property type="entry name" value="ATPase_P-typ_cation-transptr_C"/>
</dbReference>
<proteinExistence type="inferred from homology"/>
<dbReference type="GeneID" id="77259376"/>
<reference evidence="14 16" key="3">
    <citation type="journal article" name="Genome Announc.">
        <title>Complete Genome Sequence of Pseudomonas balearica DSM 6083T.</title>
        <authorList>
            <person name="Bennasar-Figueras A."/>
            <person name="Salva-Serra F."/>
            <person name="Jaen-Luchoro D."/>
            <person name="Segui C."/>
            <person name="Aliaga F."/>
            <person name="Busquets A."/>
            <person name="Gomila M."/>
            <person name="Moore E.R."/>
            <person name="Lalucat J."/>
        </authorList>
    </citation>
    <scope>NUCLEOTIDE SEQUENCE [LARGE SCALE GENOMIC DNA]</scope>
    <source>
        <strain evidence="16">DSM 6083</strain>
        <strain evidence="14">DSM6083</strain>
    </source>
</reference>
<reference evidence="15 17" key="2">
    <citation type="submission" date="2016-10" db="EMBL/GenBank/DDBJ databases">
        <authorList>
            <person name="Varghese N."/>
            <person name="Submissions S."/>
        </authorList>
    </citation>
    <scope>NUCLEOTIDE SEQUENCE [LARGE SCALE GENOMIC DNA]</scope>
    <source>
        <strain evidence="15 17">DSM 6083</strain>
    </source>
</reference>
<dbReference type="Gene3D" id="2.70.150.10">
    <property type="entry name" value="Calcium-transporting ATPase, cytoplasmic transduction domain A"/>
    <property type="match status" value="1"/>
</dbReference>
<comment type="subcellular location">
    <subcellularLocation>
        <location evidence="1">Endomembrane system</location>
        <topology evidence="1">Multi-pass membrane protein</topology>
    </subcellularLocation>
</comment>
<reference evidence="16" key="1">
    <citation type="submission" date="2014-03" db="EMBL/GenBank/DDBJ databases">
        <title>Complete genome of Pseudomonas balearica DSM 6083T, a sewage water isolate from an enrichment with 2-methylnaphthalene.</title>
        <authorList>
            <person name="Salva-Serra F."/>
            <person name="Jaen-Luchoro D."/>
            <person name="Busquets A."/>
            <person name="Pena A."/>
            <person name="Gomila M."/>
            <person name="Bosch R."/>
            <person name="Nogales B."/>
            <person name="Garcia-Valdes E."/>
            <person name="Lalucat J."/>
            <person name="Bennasar A."/>
        </authorList>
    </citation>
    <scope>NUCLEOTIDE SEQUENCE [LARGE SCALE GENOMIC DNA]</scope>
    <source>
        <strain evidence="16">DSM 6083</strain>
    </source>
</reference>
<keyword evidence="17" id="KW-1185">Reference proteome</keyword>
<dbReference type="Pfam" id="PF13246">
    <property type="entry name" value="Cation_ATPase"/>
    <property type="match status" value="1"/>
</dbReference>
<gene>
    <name evidence="14" type="ORF">CL52_05530</name>
    <name evidence="15" type="ORF">SAMN05660875_11619</name>
</gene>
<dbReference type="SUPFAM" id="SSF56784">
    <property type="entry name" value="HAD-like"/>
    <property type="match status" value="1"/>
</dbReference>
<dbReference type="AlphaFoldDB" id="A0A8D3XZK6"/>
<dbReference type="Pfam" id="PF00122">
    <property type="entry name" value="E1-E2_ATPase"/>
    <property type="match status" value="1"/>
</dbReference>
<feature type="transmembrane region" description="Helical" evidence="12">
    <location>
        <begin position="701"/>
        <end position="722"/>
    </location>
</feature>
<evidence type="ECO:0000256" key="9">
    <source>
        <dbReference type="ARBA" id="ARBA00022989"/>
    </source>
</evidence>
<evidence type="ECO:0000313" key="15">
    <source>
        <dbReference type="EMBL" id="SDM97347.1"/>
    </source>
</evidence>
<feature type="transmembrane region" description="Helical" evidence="12">
    <location>
        <begin position="65"/>
        <end position="87"/>
    </location>
</feature>
<dbReference type="InterPro" id="IPR059000">
    <property type="entry name" value="ATPase_P-type_domA"/>
</dbReference>
<keyword evidence="9 12" id="KW-1133">Transmembrane helix</keyword>
<dbReference type="InterPro" id="IPR018303">
    <property type="entry name" value="ATPase_P-typ_P_site"/>
</dbReference>
<dbReference type="FunFam" id="3.40.50.1000:FF:000001">
    <property type="entry name" value="Phospholipid-transporting ATPase IC"/>
    <property type="match status" value="1"/>
</dbReference>
<dbReference type="Gene3D" id="1.20.1110.10">
    <property type="entry name" value="Calcium-transporting ATPase, transmembrane domain"/>
    <property type="match status" value="1"/>
</dbReference>
<dbReference type="GO" id="GO:0016020">
    <property type="term" value="C:membrane"/>
    <property type="evidence" value="ECO:0007669"/>
    <property type="project" value="InterPro"/>
</dbReference>
<keyword evidence="8" id="KW-1278">Translocase</keyword>
<dbReference type="Pfam" id="PF08282">
    <property type="entry name" value="Hydrolase_3"/>
    <property type="match status" value="1"/>
</dbReference>
<evidence type="ECO:0000256" key="1">
    <source>
        <dbReference type="ARBA" id="ARBA00004127"/>
    </source>
</evidence>
<dbReference type="InterPro" id="IPR044492">
    <property type="entry name" value="P_typ_ATPase_HD_dom"/>
</dbReference>
<evidence type="ECO:0000256" key="12">
    <source>
        <dbReference type="SAM" id="Phobius"/>
    </source>
</evidence>
<dbReference type="Pfam" id="PF00690">
    <property type="entry name" value="Cation_ATPase_N"/>
    <property type="match status" value="1"/>
</dbReference>
<feature type="compositionally biased region" description="Basic and acidic residues" evidence="11">
    <location>
        <begin position="1"/>
        <end position="17"/>
    </location>
</feature>
<feature type="transmembrane region" description="Helical" evidence="12">
    <location>
        <begin position="774"/>
        <end position="794"/>
    </location>
</feature>
<feature type="transmembrane region" description="Helical" evidence="12">
    <location>
        <begin position="734"/>
        <end position="753"/>
    </location>
</feature>
<evidence type="ECO:0000256" key="7">
    <source>
        <dbReference type="ARBA" id="ARBA00022842"/>
    </source>
</evidence>
<evidence type="ECO:0000256" key="11">
    <source>
        <dbReference type="SAM" id="MobiDB-lite"/>
    </source>
</evidence>
<dbReference type="GO" id="GO:0015662">
    <property type="term" value="F:P-type ion transporter activity"/>
    <property type="evidence" value="ECO:0007669"/>
    <property type="project" value="UniProtKB-ARBA"/>
</dbReference>
<dbReference type="InterPro" id="IPR008250">
    <property type="entry name" value="ATPase_P-typ_transduc_dom_A_sf"/>
</dbReference>
<dbReference type="GO" id="GO:0016887">
    <property type="term" value="F:ATP hydrolysis activity"/>
    <property type="evidence" value="ECO:0007669"/>
    <property type="project" value="InterPro"/>
</dbReference>
<dbReference type="SMART" id="SM00831">
    <property type="entry name" value="Cation_ATPase_N"/>
    <property type="match status" value="1"/>
</dbReference>
<organism evidence="14 16">
    <name type="scientific">Stutzerimonas balearica DSM 6083</name>
    <dbReference type="NCBI Taxonomy" id="1123016"/>
    <lineage>
        <taxon>Bacteria</taxon>
        <taxon>Pseudomonadati</taxon>
        <taxon>Pseudomonadota</taxon>
        <taxon>Gammaproteobacteria</taxon>
        <taxon>Pseudomonadales</taxon>
        <taxon>Pseudomonadaceae</taxon>
        <taxon>Stutzerimonas</taxon>
    </lineage>
</organism>
<dbReference type="KEGG" id="pbm:CL52_05530"/>
<evidence type="ECO:0000313" key="14">
    <source>
        <dbReference type="EMBL" id="AJE14523.1"/>
    </source>
</evidence>
<evidence type="ECO:0000313" key="16">
    <source>
        <dbReference type="Proteomes" id="UP000031271"/>
    </source>
</evidence>
<dbReference type="InterPro" id="IPR036412">
    <property type="entry name" value="HAD-like_sf"/>
</dbReference>
<evidence type="ECO:0000256" key="3">
    <source>
        <dbReference type="ARBA" id="ARBA00022553"/>
    </source>
</evidence>
<keyword evidence="7" id="KW-0460">Magnesium</keyword>
<comment type="similarity">
    <text evidence="2">Belongs to the cation transport ATPase (P-type) (TC 3.A.3) family. Type IIA subfamily.</text>
</comment>
<feature type="transmembrane region" description="Helical" evidence="12">
    <location>
        <begin position="806"/>
        <end position="823"/>
    </location>
</feature>
<dbReference type="Pfam" id="PF00689">
    <property type="entry name" value="Cation_ATPase_C"/>
    <property type="match status" value="1"/>
</dbReference>
<dbReference type="CDD" id="cd02080">
    <property type="entry name" value="P-type_ATPase_cation"/>
    <property type="match status" value="1"/>
</dbReference>
<evidence type="ECO:0000256" key="5">
    <source>
        <dbReference type="ARBA" id="ARBA00022741"/>
    </source>
</evidence>
<dbReference type="PRINTS" id="PR00119">
    <property type="entry name" value="CATATPASE"/>
</dbReference>
<evidence type="ECO:0000313" key="17">
    <source>
        <dbReference type="Proteomes" id="UP000182276"/>
    </source>
</evidence>
<dbReference type="Proteomes" id="UP000031271">
    <property type="component" value="Chromosome"/>
</dbReference>
<dbReference type="SFLD" id="SFLDG00002">
    <property type="entry name" value="C1.7:_P-type_atpase_like"/>
    <property type="match status" value="1"/>
</dbReference>
<dbReference type="InterPro" id="IPR023214">
    <property type="entry name" value="HAD_sf"/>
</dbReference>
<keyword evidence="3" id="KW-0597">Phosphoprotein</keyword>
<dbReference type="SUPFAM" id="SSF81665">
    <property type="entry name" value="Calcium ATPase, transmembrane domain M"/>
    <property type="match status" value="1"/>
</dbReference>
<dbReference type="SUPFAM" id="SSF81660">
    <property type="entry name" value="Metal cation-transporting ATPase, ATP-binding domain N"/>
    <property type="match status" value="1"/>
</dbReference>
<evidence type="ECO:0000256" key="8">
    <source>
        <dbReference type="ARBA" id="ARBA00022967"/>
    </source>
</evidence>
<feature type="transmembrane region" description="Helical" evidence="12">
    <location>
        <begin position="256"/>
        <end position="277"/>
    </location>
</feature>
<dbReference type="SFLD" id="SFLDF00027">
    <property type="entry name" value="p-type_atpase"/>
    <property type="match status" value="1"/>
</dbReference>
<dbReference type="PROSITE" id="PS00154">
    <property type="entry name" value="ATPASE_E1_E2"/>
    <property type="match status" value="1"/>
</dbReference>
<dbReference type="InterPro" id="IPR001757">
    <property type="entry name" value="P_typ_ATPase"/>
</dbReference>
<dbReference type="PANTHER" id="PTHR42861">
    <property type="entry name" value="CALCIUM-TRANSPORTING ATPASE"/>
    <property type="match status" value="1"/>
</dbReference>
<feature type="transmembrane region" description="Helical" evidence="12">
    <location>
        <begin position="843"/>
        <end position="863"/>
    </location>
</feature>
<dbReference type="GO" id="GO:0005524">
    <property type="term" value="F:ATP binding"/>
    <property type="evidence" value="ECO:0007669"/>
    <property type="project" value="UniProtKB-KW"/>
</dbReference>
<feature type="region of interest" description="Disordered" evidence="11">
    <location>
        <begin position="1"/>
        <end position="36"/>
    </location>
</feature>
<dbReference type="EMBL" id="CP007511">
    <property type="protein sequence ID" value="AJE14523.1"/>
    <property type="molecule type" value="Genomic_DNA"/>
</dbReference>
<dbReference type="PRINTS" id="PR00120">
    <property type="entry name" value="HATPASE"/>
</dbReference>
<keyword evidence="10 12" id="KW-0472">Membrane</keyword>
<dbReference type="NCBIfam" id="TIGR01494">
    <property type="entry name" value="ATPase_P-type"/>
    <property type="match status" value="2"/>
</dbReference>
<keyword evidence="5" id="KW-0547">Nucleotide-binding</keyword>
<feature type="domain" description="Cation-transporting P-type ATPase N-terminal" evidence="13">
    <location>
        <begin position="16"/>
        <end position="89"/>
    </location>
</feature>
<feature type="transmembrane region" description="Helical" evidence="12">
    <location>
        <begin position="283"/>
        <end position="309"/>
    </location>
</feature>
<dbReference type="InterPro" id="IPR023299">
    <property type="entry name" value="ATPase_P-typ_cyto_dom_N"/>
</dbReference>
<protein>
    <submittedName>
        <fullName evidence="15">ATPase, P-type (Transporting), HAD superfamily, subfamily IC</fullName>
    </submittedName>
    <submittedName>
        <fullName evidence="14">Carbonate dehydratase</fullName>
    </submittedName>
</protein>
<dbReference type="GO" id="GO:0012505">
    <property type="term" value="C:endomembrane system"/>
    <property type="evidence" value="ECO:0007669"/>
    <property type="project" value="UniProtKB-SubCell"/>
</dbReference>
<dbReference type="InterPro" id="IPR023298">
    <property type="entry name" value="ATPase_P-typ_TM_dom_sf"/>
</dbReference>
<dbReference type="Gene3D" id="3.40.1110.10">
    <property type="entry name" value="Calcium-transporting ATPase, cytoplasmic domain N"/>
    <property type="match status" value="1"/>
</dbReference>
<dbReference type="FunFam" id="3.40.50.1000:FF:000028">
    <property type="entry name" value="Calcium-transporting P-type ATPase, putative"/>
    <property type="match status" value="1"/>
</dbReference>
<keyword evidence="4 12" id="KW-0812">Transmembrane</keyword>
<evidence type="ECO:0000256" key="4">
    <source>
        <dbReference type="ARBA" id="ARBA00022692"/>
    </source>
</evidence>
<dbReference type="SUPFAM" id="SSF81653">
    <property type="entry name" value="Calcium ATPase, transduction domain A"/>
    <property type="match status" value="1"/>
</dbReference>
<dbReference type="Gene3D" id="3.40.50.1000">
    <property type="entry name" value="HAD superfamily/HAD-like"/>
    <property type="match status" value="1"/>
</dbReference>
<dbReference type="SFLD" id="SFLDS00003">
    <property type="entry name" value="Haloacid_Dehalogenase"/>
    <property type="match status" value="1"/>
</dbReference>
<dbReference type="InterPro" id="IPR004014">
    <property type="entry name" value="ATPase_P-typ_cation-transptr_N"/>
</dbReference>